<dbReference type="EMBL" id="PVTQ01000007">
    <property type="protein sequence ID" value="PRY88787.1"/>
    <property type="molecule type" value="Genomic_DNA"/>
</dbReference>
<dbReference type="Pfam" id="PF00023">
    <property type="entry name" value="Ank"/>
    <property type="match status" value="1"/>
</dbReference>
<dbReference type="RefSeq" id="WP_106264960.1">
    <property type="nucleotide sequence ID" value="NZ_PVTQ01000007.1"/>
</dbReference>
<evidence type="ECO:0000313" key="2">
    <source>
        <dbReference type="Proteomes" id="UP000238392"/>
    </source>
</evidence>
<dbReference type="Proteomes" id="UP000238392">
    <property type="component" value="Unassembled WGS sequence"/>
</dbReference>
<organism evidence="1 2">
    <name type="scientific">Donghicola tyrosinivorans</name>
    <dbReference type="NCBI Taxonomy" id="1652492"/>
    <lineage>
        <taxon>Bacteria</taxon>
        <taxon>Pseudomonadati</taxon>
        <taxon>Pseudomonadota</taxon>
        <taxon>Alphaproteobacteria</taxon>
        <taxon>Rhodobacterales</taxon>
        <taxon>Roseobacteraceae</taxon>
        <taxon>Donghicola</taxon>
    </lineage>
</organism>
<dbReference type="AlphaFoldDB" id="A0A2T0WQ26"/>
<dbReference type="Gene3D" id="1.25.40.20">
    <property type="entry name" value="Ankyrin repeat-containing domain"/>
    <property type="match status" value="1"/>
</dbReference>
<gene>
    <name evidence="1" type="ORF">CLV74_107129</name>
</gene>
<name>A0A2T0WQ26_9RHOB</name>
<proteinExistence type="predicted"/>
<dbReference type="InterPro" id="IPR036770">
    <property type="entry name" value="Ankyrin_rpt-contain_sf"/>
</dbReference>
<dbReference type="SUPFAM" id="SSF48403">
    <property type="entry name" value="Ankyrin repeat"/>
    <property type="match status" value="1"/>
</dbReference>
<evidence type="ECO:0000313" key="1">
    <source>
        <dbReference type="EMBL" id="PRY88787.1"/>
    </source>
</evidence>
<keyword evidence="2" id="KW-1185">Reference proteome</keyword>
<dbReference type="SMART" id="SM00248">
    <property type="entry name" value="ANK"/>
    <property type="match status" value="2"/>
</dbReference>
<dbReference type="OrthoDB" id="7849857at2"/>
<dbReference type="InterPro" id="IPR002110">
    <property type="entry name" value="Ankyrin_rpt"/>
</dbReference>
<sequence length="292" mass="30707">MSGFVGQIKTAVFGALSVSEGETFDTIGLVQALDQIFAQMVAEKALKAEDAKCMSRQVNNIFNAVTTLGPDGRSEIKAALAHILSQDLCINFEGPVTARNTDPLFIAIDDADQDAVLDILHDVDVNHYSATSGTTPLYHAMSNMDGLSVPILQTLLDNGAKPALGAEGLNVLHGLAFASIEDSDVPELSRVIRRCIALGADIEQHTATLKWTPLMVAISEWNLPAARALLLAGANPDAHAGDLDGRGVTALDLAANMHAAVDLLDEFQATAKSASLTVACAGHDARAFQPAL</sequence>
<reference evidence="1 2" key="1">
    <citation type="submission" date="2018-03" db="EMBL/GenBank/DDBJ databases">
        <title>Genomic Encyclopedia of Archaeal and Bacterial Type Strains, Phase II (KMG-II): from individual species to whole genera.</title>
        <authorList>
            <person name="Goeker M."/>
        </authorList>
    </citation>
    <scope>NUCLEOTIDE SEQUENCE [LARGE SCALE GENOMIC DNA]</scope>
    <source>
        <strain evidence="1 2">DSM 100212</strain>
    </source>
</reference>
<accession>A0A2T0WQ26</accession>
<protein>
    <submittedName>
        <fullName evidence="1">Uncharacterized protein</fullName>
    </submittedName>
</protein>
<comment type="caution">
    <text evidence="1">The sequence shown here is derived from an EMBL/GenBank/DDBJ whole genome shotgun (WGS) entry which is preliminary data.</text>
</comment>